<dbReference type="NCBIfam" id="NF002759">
    <property type="entry name" value="PRK02813.1"/>
    <property type="match status" value="1"/>
</dbReference>
<dbReference type="PRINTS" id="PR00932">
    <property type="entry name" value="AMINO1PTASE"/>
</dbReference>
<dbReference type="OrthoDB" id="5288740at2"/>
<keyword evidence="8 9" id="KW-0482">Metalloprotease</keyword>
<organism evidence="11 13">
    <name type="scientific">Rathayibacter tanaceti</name>
    <dbReference type="NCBI Taxonomy" id="1671680"/>
    <lineage>
        <taxon>Bacteria</taxon>
        <taxon>Bacillati</taxon>
        <taxon>Actinomycetota</taxon>
        <taxon>Actinomycetes</taxon>
        <taxon>Micrococcales</taxon>
        <taxon>Microbacteriaceae</taxon>
        <taxon>Rathayibacter</taxon>
    </lineage>
</organism>
<keyword evidence="6 9" id="KW-0378">Hydrolase</keyword>
<evidence type="ECO:0000256" key="4">
    <source>
        <dbReference type="ARBA" id="ARBA00022670"/>
    </source>
</evidence>
<dbReference type="PANTHER" id="PTHR28570:SF3">
    <property type="entry name" value="ASPARTYL AMINOPEPTIDASE"/>
    <property type="match status" value="1"/>
</dbReference>
<dbReference type="Gene3D" id="3.40.630.10">
    <property type="entry name" value="Zn peptidases"/>
    <property type="match status" value="1"/>
</dbReference>
<dbReference type="GO" id="GO:0005737">
    <property type="term" value="C:cytoplasm"/>
    <property type="evidence" value="ECO:0007669"/>
    <property type="project" value="UniProtKB-ARBA"/>
</dbReference>
<keyword evidence="13" id="KW-1185">Reference proteome</keyword>
<dbReference type="SUPFAM" id="SSF101821">
    <property type="entry name" value="Aminopeptidase/glucanase lid domain"/>
    <property type="match status" value="1"/>
</dbReference>
<dbReference type="GO" id="GO:0006508">
    <property type="term" value="P:proteolysis"/>
    <property type="evidence" value="ECO:0007669"/>
    <property type="project" value="UniProtKB-KW"/>
</dbReference>
<evidence type="ECO:0000256" key="1">
    <source>
        <dbReference type="ARBA" id="ARBA00001947"/>
    </source>
</evidence>
<dbReference type="EMBL" id="CP047186">
    <property type="protein sequence ID" value="QHC56786.1"/>
    <property type="molecule type" value="Genomic_DNA"/>
</dbReference>
<evidence type="ECO:0000313" key="13">
    <source>
        <dbReference type="Proteomes" id="UP000076717"/>
    </source>
</evidence>
<proteinExistence type="inferred from homology"/>
<evidence type="ECO:0000256" key="8">
    <source>
        <dbReference type="ARBA" id="ARBA00023049"/>
    </source>
</evidence>
<dbReference type="Proteomes" id="UP000465031">
    <property type="component" value="Chromosome"/>
</dbReference>
<evidence type="ECO:0000256" key="6">
    <source>
        <dbReference type="ARBA" id="ARBA00022801"/>
    </source>
</evidence>
<protein>
    <recommendedName>
        <fullName evidence="10">M18 family aminopeptidase</fullName>
        <ecNumber evidence="10">3.4.11.-</ecNumber>
    </recommendedName>
</protein>
<keyword evidence="7 9" id="KW-0862">Zinc</keyword>
<comment type="similarity">
    <text evidence="2 9">Belongs to the peptidase M18 family.</text>
</comment>
<dbReference type="AlphaFoldDB" id="A0A162GSG6"/>
<keyword evidence="4 9" id="KW-0645">Protease</keyword>
<dbReference type="EC" id="3.4.11.-" evidence="10"/>
<evidence type="ECO:0000256" key="2">
    <source>
        <dbReference type="ARBA" id="ARBA00008290"/>
    </source>
</evidence>
<evidence type="ECO:0000313" key="11">
    <source>
        <dbReference type="EMBL" id="KZX21968.1"/>
    </source>
</evidence>
<dbReference type="PANTHER" id="PTHR28570">
    <property type="entry name" value="ASPARTYL AMINOPEPTIDASE"/>
    <property type="match status" value="1"/>
</dbReference>
<dbReference type="CDD" id="cd05658">
    <property type="entry name" value="M18_DAP"/>
    <property type="match status" value="1"/>
</dbReference>
<accession>A0A162GSG6</accession>
<keyword evidence="5 9" id="KW-0479">Metal-binding</keyword>
<evidence type="ECO:0000256" key="10">
    <source>
        <dbReference type="RuleBase" id="RU004387"/>
    </source>
</evidence>
<dbReference type="SUPFAM" id="SSF53187">
    <property type="entry name" value="Zn-dependent exopeptidases"/>
    <property type="match status" value="1"/>
</dbReference>
<evidence type="ECO:0000256" key="3">
    <source>
        <dbReference type="ARBA" id="ARBA00022438"/>
    </source>
</evidence>
<evidence type="ECO:0000256" key="5">
    <source>
        <dbReference type="ARBA" id="ARBA00022723"/>
    </source>
</evidence>
<dbReference type="GO" id="GO:0008270">
    <property type="term" value="F:zinc ion binding"/>
    <property type="evidence" value="ECO:0007669"/>
    <property type="project" value="InterPro"/>
</dbReference>
<reference evidence="11 13" key="1">
    <citation type="submission" date="2015-08" db="EMBL/GenBank/DDBJ databases">
        <title>Draft Genome Sequence of Rathayibacter sp. Strain VKM Ac-2596 Isolated from Leaf Gall Induced by Plant-Parasitic Nematodes.</title>
        <authorList>
            <person name="Vasilenko O.V."/>
            <person name="Starodumova I.P."/>
            <person name="Tarlachkov S.V."/>
            <person name="Dorofeeva L.V."/>
            <person name="Evtushenko L.I."/>
        </authorList>
    </citation>
    <scope>NUCLEOTIDE SEQUENCE [LARGE SCALE GENOMIC DNA]</scope>
    <source>
        <strain evidence="11 13">VKM Ac-2596</strain>
    </source>
</reference>
<dbReference type="PATRIC" id="fig|1671680.3.peg.932"/>
<evidence type="ECO:0000313" key="12">
    <source>
        <dbReference type="EMBL" id="QHC56786.1"/>
    </source>
</evidence>
<dbReference type="RefSeq" id="WP_068208882.1">
    <property type="nucleotide sequence ID" value="NZ_CP047186.1"/>
</dbReference>
<dbReference type="GO" id="GO:0004177">
    <property type="term" value="F:aminopeptidase activity"/>
    <property type="evidence" value="ECO:0007669"/>
    <property type="project" value="UniProtKB-KW"/>
</dbReference>
<reference evidence="14" key="2">
    <citation type="submission" date="2019-12" db="EMBL/GenBank/DDBJ databases">
        <title>Complete and draft genome sequences of new strains and members of some known species of the genus Rathayibacter isolated from plants.</title>
        <authorList>
            <person name="Tarlachkov S.V."/>
            <person name="Starodumova I.P."/>
            <person name="Dorofeeva L.V."/>
            <person name="Prisyazhnaya N.V."/>
            <person name="Leyn S."/>
            <person name="Zlamal J."/>
            <person name="Elan M."/>
            <person name="Osterman A.L."/>
            <person name="Nadler S."/>
            <person name="Subbotin S.A."/>
            <person name="Evtushenko L.I."/>
        </authorList>
    </citation>
    <scope>NUCLEOTIDE SEQUENCE [LARGE SCALE GENOMIC DNA]</scope>
    <source>
        <strain evidence="14">VKM Ac-2761</strain>
    </source>
</reference>
<evidence type="ECO:0000256" key="9">
    <source>
        <dbReference type="RuleBase" id="RU004386"/>
    </source>
</evidence>
<sequence length="429" mass="45187">MTTRDDHIADFAEFLNASPSSFHAAAEAARRLEEAGFTGLDETHAWPAAPGRYYVVRDGAIIAWHLPEGAGAVTPFRILGAHTDSPGFMLKPQPTIGSKGWLQAGVEIYGGPLLNSWLDRELELAGRVVTRGGETRLLRTGPFLRIPQLAIHLDRSANDALTLDRQKHTVPVFGVGDAAEVDLLGLLAAHAGLDDASEIAGYDLVTADTQQPRRFGLDEVFLAAGRMDDLSSVHAGLVALLAASAGPQTSPAHISVLAAFDHEELGSASRSGASGPFLEDVLSRIGTALGAGVDERARAIASSWCLSADAGHSVHPNYSEKHDPANQPVAGKGPLLKINATQRYATDARGAALWAGLCARAGVDYQEFVSNNTVPCGSTIGPLTATRLGIATVDVGVPLLSMHSARELAHIDDLAALTRVIEEFFAPSV</sequence>
<reference evidence="12" key="3">
    <citation type="submission" date="2019-12" db="EMBL/GenBank/DDBJ databases">
        <title>Complete and Draft Genome Sequences of New Strains and Members of Some Known Species of the Genus Rathayibacter isolated from Plants.</title>
        <authorList>
            <person name="Tarlachkov S.V."/>
            <person name="Starodumova I.P."/>
            <person name="Dorofeeva L.V."/>
            <person name="Prisyazhnaya N.V."/>
            <person name="Leyn S.A."/>
            <person name="Zlamal J.E."/>
            <person name="Elane M.L."/>
            <person name="Osterman A.L."/>
            <person name="Nadler S.A."/>
            <person name="Subbotin S.A."/>
            <person name="Evtushenko L.I."/>
        </authorList>
    </citation>
    <scope>NUCLEOTIDE SEQUENCE</scope>
    <source>
        <strain evidence="12">VKM Ac-2761</strain>
    </source>
</reference>
<evidence type="ECO:0000313" key="14">
    <source>
        <dbReference type="Proteomes" id="UP000465031"/>
    </source>
</evidence>
<dbReference type="EMBL" id="LIIN01000019">
    <property type="protein sequence ID" value="KZX21968.1"/>
    <property type="molecule type" value="Genomic_DNA"/>
</dbReference>
<dbReference type="InterPro" id="IPR023358">
    <property type="entry name" value="Peptidase_M18_dom2"/>
</dbReference>
<dbReference type="GO" id="GO:0008237">
    <property type="term" value="F:metallopeptidase activity"/>
    <property type="evidence" value="ECO:0007669"/>
    <property type="project" value="UniProtKB-KW"/>
</dbReference>
<dbReference type="Proteomes" id="UP000076717">
    <property type="component" value="Unassembled WGS sequence"/>
</dbReference>
<dbReference type="KEGG" id="rte:GSU10_14875"/>
<keyword evidence="3 9" id="KW-0031">Aminopeptidase</keyword>
<gene>
    <name evidence="11" type="primary">apeB</name>
    <name evidence="11" type="ORF">ACH61_00887</name>
    <name evidence="12" type="ORF">GSU10_14875</name>
</gene>
<dbReference type="Gene3D" id="2.30.250.10">
    <property type="entry name" value="Aminopeptidase i, Domain 2"/>
    <property type="match status" value="1"/>
</dbReference>
<dbReference type="InterPro" id="IPR001948">
    <property type="entry name" value="Peptidase_M18"/>
</dbReference>
<evidence type="ECO:0000256" key="7">
    <source>
        <dbReference type="ARBA" id="ARBA00022833"/>
    </source>
</evidence>
<dbReference type="Pfam" id="PF02127">
    <property type="entry name" value="Peptidase_M18"/>
    <property type="match status" value="1"/>
</dbReference>
<comment type="cofactor">
    <cofactor evidence="1 10">
        <name>Zn(2+)</name>
        <dbReference type="ChEBI" id="CHEBI:29105"/>
    </cofactor>
</comment>
<name>A0A162GSG6_9MICO</name>